<feature type="region of interest" description="Disordered" evidence="1">
    <location>
        <begin position="268"/>
        <end position="390"/>
    </location>
</feature>
<feature type="region of interest" description="Disordered" evidence="1">
    <location>
        <begin position="514"/>
        <end position="555"/>
    </location>
</feature>
<dbReference type="AlphaFoldDB" id="A0A6A5K6N0"/>
<dbReference type="EMBL" id="ML975409">
    <property type="protein sequence ID" value="KAF1830132.1"/>
    <property type="molecule type" value="Genomic_DNA"/>
</dbReference>
<dbReference type="OrthoDB" id="3687781at2759"/>
<evidence type="ECO:0000313" key="2">
    <source>
        <dbReference type="EMBL" id="KAF1830132.1"/>
    </source>
</evidence>
<evidence type="ECO:0000256" key="1">
    <source>
        <dbReference type="SAM" id="MobiDB-lite"/>
    </source>
</evidence>
<feature type="compositionally biased region" description="Low complexity" evidence="1">
    <location>
        <begin position="515"/>
        <end position="529"/>
    </location>
</feature>
<feature type="region of interest" description="Disordered" evidence="1">
    <location>
        <begin position="1006"/>
        <end position="1031"/>
    </location>
</feature>
<accession>A0A6A5K6N0</accession>
<reference evidence="2" key="1">
    <citation type="submission" date="2020-01" db="EMBL/GenBank/DDBJ databases">
        <authorList>
            <consortium name="DOE Joint Genome Institute"/>
            <person name="Haridas S."/>
            <person name="Albert R."/>
            <person name="Binder M."/>
            <person name="Bloem J."/>
            <person name="Labutti K."/>
            <person name="Salamov A."/>
            <person name="Andreopoulos B."/>
            <person name="Baker S.E."/>
            <person name="Barry K."/>
            <person name="Bills G."/>
            <person name="Bluhm B.H."/>
            <person name="Cannon C."/>
            <person name="Castanera R."/>
            <person name="Culley D.E."/>
            <person name="Daum C."/>
            <person name="Ezra D."/>
            <person name="Gonzalez J.B."/>
            <person name="Henrissat B."/>
            <person name="Kuo A."/>
            <person name="Liang C."/>
            <person name="Lipzen A."/>
            <person name="Lutzoni F."/>
            <person name="Magnuson J."/>
            <person name="Mondo S."/>
            <person name="Nolan M."/>
            <person name="Ohm R."/>
            <person name="Pangilinan J."/>
            <person name="Park H.-J."/>
            <person name="Ramirez L."/>
            <person name="Alfaro M."/>
            <person name="Sun H."/>
            <person name="Tritt A."/>
            <person name="Yoshinaga Y."/>
            <person name="Zwiers L.-H."/>
            <person name="Turgeon B.G."/>
            <person name="Goodwin S.B."/>
            <person name="Spatafora J.W."/>
            <person name="Crous P.W."/>
            <person name="Grigoriev I.V."/>
        </authorList>
    </citation>
    <scope>NUCLEOTIDE SEQUENCE</scope>
    <source>
        <strain evidence="2">P77</strain>
    </source>
</reference>
<organism evidence="2 3">
    <name type="scientific">Decorospora gaudefroyi</name>
    <dbReference type="NCBI Taxonomy" id="184978"/>
    <lineage>
        <taxon>Eukaryota</taxon>
        <taxon>Fungi</taxon>
        <taxon>Dikarya</taxon>
        <taxon>Ascomycota</taxon>
        <taxon>Pezizomycotina</taxon>
        <taxon>Dothideomycetes</taxon>
        <taxon>Pleosporomycetidae</taxon>
        <taxon>Pleosporales</taxon>
        <taxon>Pleosporineae</taxon>
        <taxon>Pleosporaceae</taxon>
        <taxon>Decorospora</taxon>
    </lineage>
</organism>
<feature type="compositionally biased region" description="Polar residues" evidence="1">
    <location>
        <begin position="268"/>
        <end position="294"/>
    </location>
</feature>
<feature type="compositionally biased region" description="Polar residues" evidence="1">
    <location>
        <begin position="929"/>
        <end position="947"/>
    </location>
</feature>
<gene>
    <name evidence="2" type="ORF">BDW02DRAFT_609540</name>
</gene>
<proteinExistence type="predicted"/>
<dbReference type="Proteomes" id="UP000800040">
    <property type="component" value="Unassembled WGS sequence"/>
</dbReference>
<name>A0A6A5K6N0_9PLEO</name>
<keyword evidence="3" id="KW-1185">Reference proteome</keyword>
<protein>
    <submittedName>
        <fullName evidence="2">Uncharacterized protein</fullName>
    </submittedName>
</protein>
<feature type="region of interest" description="Disordered" evidence="1">
    <location>
        <begin position="926"/>
        <end position="964"/>
    </location>
</feature>
<feature type="compositionally biased region" description="Polar residues" evidence="1">
    <location>
        <begin position="310"/>
        <end position="327"/>
    </location>
</feature>
<sequence>MFPSRNQPTLALNTPVHQAGVVGRPSNSAPFSNGTVGNPIIIDEYDLTPVDPHQPSGYSARAFSNIPSNNRDSLGEASSAPIHQPAATNALNKDLIVPVPAYTTRWPTPEDSDEARDSGLIRDEVWPQTDNKPSDEQMVALRLQHDDYKDVDYNEADYELLIKTVISEQAFRLNGLLMKFLPPQMEKRKVKNELSKKSRPSAEERLVVRWCKKPPQNEFRFWDTPEMIEILRPFAETGRNLSIYDIVTLIGQVQRCIDRDAELQITVPGSVQATSGRTRNPRQSNTAQPTSSAAPSHPLGSRHPAPPPNVSTQATMPFAPNDQSTNYQQFPQQPQLPVPGPSRGLNARPTLPLQPSAGPQVGGARLGAQSGIPNLPSAQKMQQQQPPRRRFEVWRDQPQLPPAAPQNVNATGPNPAAIVGPRKVLDITNIPRGAQELERKYAYWPRSRANGGHGRGENERPDQGASQRRPVENTPRIPVQYQPRQPFQNNFVPRVQADQPAAVVQYPAFPPTVVPQPRAAAQQPPQAGGPEKRKAGDDLQQPDTQRRKTSSNDDSVADVLQDIDDMFQSANEEFSKNMSEWCDEATSTSPSIVIEDIDGNDETVETAQQNPVQHNSDDNVLILPPADPGFLANLRAQSSNAEGGIQASRQVVNAVPSQVGEGIRHGMQRGTFEAQHFLPSNPRQYANILGQYRANVPDTSRPQQTQYVPLPEQPDVEGLNSSLNALLTPPEQMSQFLRGYPDPPPYILSELTRCIRFARSDAQRNVDWRLHPAHIYDIMQRTNTFGLEILVSRIEVAVSSPATREELELTMAIRAAHILYGIDPTMFVAADITNIMAYLDGDLPTAVVLLQDDDDNHLEDFVAKIQEKFRANYPDFESSNLAEWQALLDREDSATLRDVATKVSLEKVEKTPEQLEMMLVRDLAPLQGDNANGQNEVSNIDGSNVQGGQAAENHPENQTGGWQKFHPDALAAEPFPEFEMTGALPAVDFSELGFPDLQNDLLQNPAATAPTASSGNHVTPFDPSPFPAFETTGALPAQDFSDLGFPDLLNDVFPAAPAPTVASDDGMSLFDWSLLDSGDPAADNDEDEEL</sequence>
<evidence type="ECO:0000313" key="3">
    <source>
        <dbReference type="Proteomes" id="UP000800040"/>
    </source>
</evidence>
<feature type="compositionally biased region" description="Polar residues" evidence="1">
    <location>
        <begin position="1006"/>
        <end position="1017"/>
    </location>
</feature>
<feature type="region of interest" description="Disordered" evidence="1">
    <location>
        <begin position="444"/>
        <end position="485"/>
    </location>
</feature>